<keyword evidence="3" id="KW-1185">Reference proteome</keyword>
<accession>A0A9N9CPJ0</accession>
<proteinExistence type="predicted"/>
<gene>
    <name evidence="2" type="ORF">RFULGI_LOCUS6848</name>
</gene>
<feature type="non-terminal residue" evidence="2">
    <location>
        <position position="1"/>
    </location>
</feature>
<protein>
    <submittedName>
        <fullName evidence="2">19008_t:CDS:1</fullName>
    </submittedName>
</protein>
<comment type="caution">
    <text evidence="2">The sequence shown here is derived from an EMBL/GenBank/DDBJ whole genome shotgun (WGS) entry which is preliminary data.</text>
</comment>
<evidence type="ECO:0000313" key="3">
    <source>
        <dbReference type="Proteomes" id="UP000789396"/>
    </source>
</evidence>
<evidence type="ECO:0000256" key="1">
    <source>
        <dbReference type="SAM" id="MobiDB-lite"/>
    </source>
</evidence>
<dbReference type="AlphaFoldDB" id="A0A9N9CPJ0"/>
<dbReference type="EMBL" id="CAJVPZ010009302">
    <property type="protein sequence ID" value="CAG8607565.1"/>
    <property type="molecule type" value="Genomic_DNA"/>
</dbReference>
<organism evidence="2 3">
    <name type="scientific">Racocetra fulgida</name>
    <dbReference type="NCBI Taxonomy" id="60492"/>
    <lineage>
        <taxon>Eukaryota</taxon>
        <taxon>Fungi</taxon>
        <taxon>Fungi incertae sedis</taxon>
        <taxon>Mucoromycota</taxon>
        <taxon>Glomeromycotina</taxon>
        <taxon>Glomeromycetes</taxon>
        <taxon>Diversisporales</taxon>
        <taxon>Gigasporaceae</taxon>
        <taxon>Racocetra</taxon>
    </lineage>
</organism>
<feature type="compositionally biased region" description="Polar residues" evidence="1">
    <location>
        <begin position="16"/>
        <end position="44"/>
    </location>
</feature>
<reference evidence="2" key="1">
    <citation type="submission" date="2021-06" db="EMBL/GenBank/DDBJ databases">
        <authorList>
            <person name="Kallberg Y."/>
            <person name="Tangrot J."/>
            <person name="Rosling A."/>
        </authorList>
    </citation>
    <scope>NUCLEOTIDE SEQUENCE</scope>
    <source>
        <strain evidence="2">IN212</strain>
    </source>
</reference>
<name>A0A9N9CPJ0_9GLOM</name>
<evidence type="ECO:0000313" key="2">
    <source>
        <dbReference type="EMBL" id="CAG8607565.1"/>
    </source>
</evidence>
<feature type="compositionally biased region" description="Basic and acidic residues" evidence="1">
    <location>
        <begin position="103"/>
        <end position="120"/>
    </location>
</feature>
<sequence>EKLQIKTPASPISPKYANSESIKSPKYPNSESIKSPKYPNSESVKSPHDEETLLRSPTLNNGRPLSDGVTQSSKNSSPKSPDGDSLEYNMRSTRSMQSLQNSSEKEEMRNVLDETSGHVQ</sequence>
<feature type="compositionally biased region" description="Polar residues" evidence="1">
    <location>
        <begin position="90"/>
        <end position="102"/>
    </location>
</feature>
<feature type="region of interest" description="Disordered" evidence="1">
    <location>
        <begin position="1"/>
        <end position="120"/>
    </location>
</feature>
<dbReference type="Proteomes" id="UP000789396">
    <property type="component" value="Unassembled WGS sequence"/>
</dbReference>
<feature type="compositionally biased region" description="Polar residues" evidence="1">
    <location>
        <begin position="55"/>
        <end position="79"/>
    </location>
</feature>